<dbReference type="Proteomes" id="UP000092445">
    <property type="component" value="Unassembled WGS sequence"/>
</dbReference>
<evidence type="ECO:0000256" key="1">
    <source>
        <dbReference type="SAM" id="MobiDB-lite"/>
    </source>
</evidence>
<proteinExistence type="predicted"/>
<accession>A0A1A9ZNP7</accession>
<keyword evidence="3" id="KW-1185">Reference proteome</keyword>
<protein>
    <submittedName>
        <fullName evidence="2">Uncharacterized protein</fullName>
    </submittedName>
</protein>
<organism evidence="2 3">
    <name type="scientific">Glossina pallidipes</name>
    <name type="common">Tsetse fly</name>
    <dbReference type="NCBI Taxonomy" id="7398"/>
    <lineage>
        <taxon>Eukaryota</taxon>
        <taxon>Metazoa</taxon>
        <taxon>Ecdysozoa</taxon>
        <taxon>Arthropoda</taxon>
        <taxon>Hexapoda</taxon>
        <taxon>Insecta</taxon>
        <taxon>Pterygota</taxon>
        <taxon>Neoptera</taxon>
        <taxon>Endopterygota</taxon>
        <taxon>Diptera</taxon>
        <taxon>Brachycera</taxon>
        <taxon>Muscomorpha</taxon>
        <taxon>Hippoboscoidea</taxon>
        <taxon>Glossinidae</taxon>
        <taxon>Glossina</taxon>
    </lineage>
</organism>
<sequence>MNIKTTPPPPPTTAASTTTSALLQSPPKTPPNSVSLVAGGMSEVQKQTFQHIFEKLVTNSGGNAKIPPKQLEHFRNLLENVRDAKNLQLIVEKFKNLEQFDIQYGLNGSKNAVLCEVGDLISNLNVKDILVGISMRIQGPCNLNALERLFFNLDSELNLKDTARKYSTTGQTLTPRHTIDAILGLKNRHPDNDATFPSQR</sequence>
<feature type="compositionally biased region" description="Pro residues" evidence="1">
    <location>
        <begin position="1"/>
        <end position="12"/>
    </location>
</feature>
<feature type="region of interest" description="Disordered" evidence="1">
    <location>
        <begin position="1"/>
        <end position="33"/>
    </location>
</feature>
<name>A0A1A9ZNP7_GLOPL</name>
<reference evidence="3" key="1">
    <citation type="submission" date="2014-03" db="EMBL/GenBank/DDBJ databases">
        <authorList>
            <person name="Aksoy S."/>
            <person name="Warren W."/>
            <person name="Wilson R.K."/>
        </authorList>
    </citation>
    <scope>NUCLEOTIDE SEQUENCE [LARGE SCALE GENOMIC DNA]</scope>
    <source>
        <strain evidence="3">IAEA</strain>
    </source>
</reference>
<feature type="compositionally biased region" description="Low complexity" evidence="1">
    <location>
        <begin position="13"/>
        <end position="26"/>
    </location>
</feature>
<evidence type="ECO:0000313" key="2">
    <source>
        <dbReference type="EnsemblMetazoa" id="GPAI020297-PA"/>
    </source>
</evidence>
<dbReference type="AlphaFoldDB" id="A0A1A9ZNP7"/>
<dbReference type="EnsemblMetazoa" id="GPAI020297-RA">
    <property type="protein sequence ID" value="GPAI020297-PA"/>
    <property type="gene ID" value="GPAI020297"/>
</dbReference>
<dbReference type="STRING" id="7398.A0A1A9ZNP7"/>
<dbReference type="VEuPathDB" id="VectorBase:GPAI020297"/>
<reference evidence="2" key="2">
    <citation type="submission" date="2020-05" db="UniProtKB">
        <authorList>
            <consortium name="EnsemblMetazoa"/>
        </authorList>
    </citation>
    <scope>IDENTIFICATION</scope>
    <source>
        <strain evidence="2">IAEA</strain>
    </source>
</reference>
<evidence type="ECO:0000313" key="3">
    <source>
        <dbReference type="Proteomes" id="UP000092445"/>
    </source>
</evidence>